<dbReference type="SUPFAM" id="SSF55797">
    <property type="entry name" value="PR-1-like"/>
    <property type="match status" value="2"/>
</dbReference>
<reference evidence="2 4" key="2">
    <citation type="submission" date="2018-11" db="EMBL/GenBank/DDBJ databases">
        <authorList>
            <consortium name="Pathogen Informatics"/>
        </authorList>
    </citation>
    <scope>NUCLEOTIDE SEQUENCE [LARGE SCALE GENOMIC DNA]</scope>
</reference>
<feature type="domain" description="SCP" evidence="1">
    <location>
        <begin position="4"/>
        <end position="164"/>
    </location>
</feature>
<dbReference type="EMBL" id="UYYG01000223">
    <property type="protein sequence ID" value="VDN53963.1"/>
    <property type="molecule type" value="Genomic_DNA"/>
</dbReference>
<protein>
    <submittedName>
        <fullName evidence="5">SCP domain-containing protein</fullName>
    </submittedName>
</protein>
<evidence type="ECO:0000313" key="3">
    <source>
        <dbReference type="Proteomes" id="UP000038040"/>
    </source>
</evidence>
<name>A0A0N4UR15_DRAME</name>
<dbReference type="CDD" id="cd05380">
    <property type="entry name" value="CAP_euk"/>
    <property type="match status" value="2"/>
</dbReference>
<dbReference type="WBParaSite" id="DME_0001048201-mRNA-1">
    <property type="protein sequence ID" value="DME_0001048201-mRNA-1"/>
    <property type="gene ID" value="DME_0001048201"/>
</dbReference>
<dbReference type="InterPro" id="IPR001283">
    <property type="entry name" value="CRISP-related"/>
</dbReference>
<feature type="domain" description="SCP" evidence="1">
    <location>
        <begin position="222"/>
        <end position="366"/>
    </location>
</feature>
<organism evidence="3 5">
    <name type="scientific">Dracunculus medinensis</name>
    <name type="common">Guinea worm</name>
    <dbReference type="NCBI Taxonomy" id="318479"/>
    <lineage>
        <taxon>Eukaryota</taxon>
        <taxon>Metazoa</taxon>
        <taxon>Ecdysozoa</taxon>
        <taxon>Nematoda</taxon>
        <taxon>Chromadorea</taxon>
        <taxon>Rhabditida</taxon>
        <taxon>Spirurina</taxon>
        <taxon>Dracunculoidea</taxon>
        <taxon>Dracunculidae</taxon>
        <taxon>Dracunculus</taxon>
    </lineage>
</organism>
<dbReference type="STRING" id="318479.A0A0N4UR15"/>
<dbReference type="AlphaFoldDB" id="A0A0N4UR15"/>
<evidence type="ECO:0000313" key="2">
    <source>
        <dbReference type="EMBL" id="VDN53963.1"/>
    </source>
</evidence>
<dbReference type="OrthoDB" id="5798522at2759"/>
<evidence type="ECO:0000313" key="4">
    <source>
        <dbReference type="Proteomes" id="UP000274756"/>
    </source>
</evidence>
<evidence type="ECO:0000259" key="1">
    <source>
        <dbReference type="SMART" id="SM00198"/>
    </source>
</evidence>
<gene>
    <name evidence="2" type="ORF">DME_LOCUS3936</name>
</gene>
<sequence length="400" mass="44452">MDDSGRDQVIVSINDYRSNVAKSLGKNIYKVEYDCELEENAAYSSHNCHFTEGPFYNLNGKASQTTAAVKPKVARRYQTSGKEPAIIMKEATALWWAEATPSKSNIFSVADKATKSNFTQMIWGKSTKVGCSIKQTCNEDNRLHSPFYVDYVVCLFKEGGNKVGEPIYDIGNGCNSDNDCTAFSNSRCDRSTSLCELQKSEMEKLFDPYSVPQCSNKKISEGDRRRFRKIHNDYREVLANAGGLGNSATDFYQLNYDCDLENSAQQVANQCEAGTIPKDRGQNSELTSAQSNADAIKAALSKWWNEGHNVPTSLAQRNVYSHEWGAYSRYTQMAWGKTTKVGCGINDCGQQKLVVCHYKERGNKIGEDVYETGLGCSSDSECTQIPNSKCNTDRKLCVAA</sequence>
<dbReference type="Proteomes" id="UP000274756">
    <property type="component" value="Unassembled WGS sequence"/>
</dbReference>
<dbReference type="InterPro" id="IPR014044">
    <property type="entry name" value="CAP_dom"/>
</dbReference>
<proteinExistence type="predicted"/>
<dbReference type="PRINTS" id="PR00837">
    <property type="entry name" value="V5TPXLIKE"/>
</dbReference>
<evidence type="ECO:0000313" key="5">
    <source>
        <dbReference type="WBParaSite" id="DME_0001048201-mRNA-1"/>
    </source>
</evidence>
<dbReference type="Proteomes" id="UP000038040">
    <property type="component" value="Unplaced"/>
</dbReference>
<dbReference type="InterPro" id="IPR035940">
    <property type="entry name" value="CAP_sf"/>
</dbReference>
<dbReference type="Pfam" id="PF00188">
    <property type="entry name" value="CAP"/>
    <property type="match status" value="2"/>
</dbReference>
<dbReference type="PANTHER" id="PTHR10334">
    <property type="entry name" value="CYSTEINE-RICH SECRETORY PROTEIN-RELATED"/>
    <property type="match status" value="1"/>
</dbReference>
<keyword evidence="4" id="KW-1185">Reference proteome</keyword>
<dbReference type="Gene3D" id="3.40.33.10">
    <property type="entry name" value="CAP"/>
    <property type="match status" value="2"/>
</dbReference>
<reference evidence="5" key="1">
    <citation type="submission" date="2017-02" db="UniProtKB">
        <authorList>
            <consortium name="WormBaseParasite"/>
        </authorList>
    </citation>
    <scope>IDENTIFICATION</scope>
</reference>
<accession>A0A0N4UR15</accession>
<dbReference type="SMART" id="SM00198">
    <property type="entry name" value="SCP"/>
    <property type="match status" value="2"/>
</dbReference>